<dbReference type="NCBIfam" id="TIGR01313">
    <property type="entry name" value="therm_gnt_kin"/>
    <property type="match status" value="1"/>
</dbReference>
<dbReference type="SUPFAM" id="SSF48179">
    <property type="entry name" value="6-phosphogluconate dehydrogenase C-terminal domain-like"/>
    <property type="match status" value="1"/>
</dbReference>
<keyword evidence="11" id="KW-0067">ATP-binding</keyword>
<keyword evidence="8" id="KW-0808">Transferase</keyword>
<keyword evidence="21" id="KW-1185">Reference proteome</keyword>
<dbReference type="PROSITE" id="PS00461">
    <property type="entry name" value="6PGD"/>
    <property type="match status" value="1"/>
</dbReference>
<dbReference type="OrthoDB" id="9804542at2"/>
<evidence type="ECO:0000256" key="12">
    <source>
        <dbReference type="ARBA" id="ARBA00022857"/>
    </source>
</evidence>
<evidence type="ECO:0000256" key="15">
    <source>
        <dbReference type="ARBA" id="ARBA00023126"/>
    </source>
</evidence>
<evidence type="ECO:0000256" key="14">
    <source>
        <dbReference type="ARBA" id="ARBA00023064"/>
    </source>
</evidence>
<comment type="pathway">
    <text evidence="3 18">Carbohydrate degradation; pentose phosphate pathway; D-ribulose 5-phosphate from D-glucose 6-phosphate (oxidative stage): step 3/3.</text>
</comment>
<dbReference type="PANTHER" id="PTHR11811">
    <property type="entry name" value="6-PHOSPHOGLUCONATE DEHYDROGENASE"/>
    <property type="match status" value="1"/>
</dbReference>
<dbReference type="SUPFAM" id="SSF52540">
    <property type="entry name" value="P-loop containing nucleoside triphosphate hydrolases"/>
    <property type="match status" value="1"/>
</dbReference>
<evidence type="ECO:0000256" key="18">
    <source>
        <dbReference type="RuleBase" id="RU000485"/>
    </source>
</evidence>
<dbReference type="NCBIfam" id="TIGR00873">
    <property type="entry name" value="gnd"/>
    <property type="match status" value="1"/>
</dbReference>
<dbReference type="GO" id="GO:0050661">
    <property type="term" value="F:NADP binding"/>
    <property type="evidence" value="ECO:0007669"/>
    <property type="project" value="InterPro"/>
</dbReference>
<dbReference type="KEGG" id="fpf:DCC35_16220"/>
<evidence type="ECO:0000256" key="5">
    <source>
        <dbReference type="ARBA" id="ARBA00008420"/>
    </source>
</evidence>
<evidence type="ECO:0000256" key="13">
    <source>
        <dbReference type="ARBA" id="ARBA00023002"/>
    </source>
</evidence>
<dbReference type="PRINTS" id="PR00076">
    <property type="entry name" value="6PGDHDRGNASE"/>
</dbReference>
<dbReference type="Pfam" id="PF00393">
    <property type="entry name" value="6PGD"/>
    <property type="match status" value="1"/>
</dbReference>
<dbReference type="FunFam" id="1.10.1040.10:FF:000032">
    <property type="entry name" value="6-phosphogluconate dehydrogenase, decarboxylating"/>
    <property type="match status" value="1"/>
</dbReference>
<evidence type="ECO:0000256" key="16">
    <source>
        <dbReference type="ARBA" id="ARBA00048090"/>
    </source>
</evidence>
<evidence type="ECO:0000313" key="21">
    <source>
        <dbReference type="Proteomes" id="UP000298616"/>
    </source>
</evidence>
<evidence type="ECO:0000256" key="1">
    <source>
        <dbReference type="ARBA" id="ARBA00002526"/>
    </source>
</evidence>
<dbReference type="GO" id="GO:0019521">
    <property type="term" value="P:D-gluconate metabolic process"/>
    <property type="evidence" value="ECO:0007669"/>
    <property type="project" value="UniProtKB-KW"/>
</dbReference>
<sequence>MENTTSGIYIIMGVSGVGKTTVGKLLAEKLDLPFFDGDDYHPDHNIIKMASGKPLNDGDREDWLKSLNILAKEQAQKSGCIIACSALKEKYRTKLEQGLNNPPHWIYLEGSFEVVYKRLKNRKDHYMPPGLLQSQFDTLEIPENALTFNVEHSPKTVIEMILQSLKDLSEFGVLGLGVMGKSLCRNFASMGVRISMYNRHVPGKEENIALNFKKKHQELENTLAFDELHKFVGSLQQPRKILLMVNAGPAVDDVISELIPLVSKNDTIIDGGNSHYEDTSERERKLSEHGISFIGCGVSGGEEGALKGPSIMPGGNYNAYEKVKPFLEKIAARDKKGKACCTYVGRSGSGHFTKMVHNGIEYAEMQLLAELYQILRTKGNNPDEIASILADSENKMQSYLLEITIDILKKKEGDAWLIDKILDKAGNKGTGNWTTIATAKLGTPSTMIASSLFARYISAFKDDRIAVGKMLPVEVSAVKISDDIILEAYQLARIVNHIQGFKLLNEASKSYDWSLNLSETARIWTNGCIIRSTLMEKLVDILRKEEDLIHHSEIISSIKQLKPSLTRVVAKSIESNQPVPCLSEAINYLNAISHSNSPANLIQAQRDYFGAHTYQRIDDEPGRFHHTEW</sequence>
<evidence type="ECO:0000256" key="10">
    <source>
        <dbReference type="ARBA" id="ARBA00022777"/>
    </source>
</evidence>
<proteinExistence type="inferred from homology"/>
<comment type="subunit">
    <text evidence="6">Homodimer.</text>
</comment>
<comment type="catalytic activity">
    <reaction evidence="16">
        <text>D-gluconate + ATP = 6-phospho-D-gluconate + ADP + H(+)</text>
        <dbReference type="Rhea" id="RHEA:19433"/>
        <dbReference type="ChEBI" id="CHEBI:15378"/>
        <dbReference type="ChEBI" id="CHEBI:18391"/>
        <dbReference type="ChEBI" id="CHEBI:30616"/>
        <dbReference type="ChEBI" id="CHEBI:58759"/>
        <dbReference type="ChEBI" id="CHEBI:456216"/>
        <dbReference type="EC" id="2.7.1.12"/>
    </reaction>
</comment>
<evidence type="ECO:0000256" key="7">
    <source>
        <dbReference type="ARBA" id="ARBA00018193"/>
    </source>
</evidence>
<evidence type="ECO:0000313" key="20">
    <source>
        <dbReference type="EMBL" id="QCK16178.1"/>
    </source>
</evidence>
<dbReference type="InterPro" id="IPR006114">
    <property type="entry name" value="6PGDH_C"/>
</dbReference>
<dbReference type="GO" id="GO:0046316">
    <property type="term" value="F:gluconokinase activity"/>
    <property type="evidence" value="ECO:0007669"/>
    <property type="project" value="UniProtKB-EC"/>
</dbReference>
<dbReference type="GO" id="GO:0006098">
    <property type="term" value="P:pentose-phosphate shunt"/>
    <property type="evidence" value="ECO:0007669"/>
    <property type="project" value="UniProtKB-UniPathway"/>
</dbReference>
<evidence type="ECO:0000256" key="6">
    <source>
        <dbReference type="ARBA" id="ARBA00011738"/>
    </source>
</evidence>
<dbReference type="InterPro" id="IPR006001">
    <property type="entry name" value="Therm_gnt_kin"/>
</dbReference>
<evidence type="ECO:0000256" key="8">
    <source>
        <dbReference type="ARBA" id="ARBA00022679"/>
    </source>
</evidence>
<dbReference type="EMBL" id="CP028923">
    <property type="protein sequence ID" value="QCK16178.1"/>
    <property type="molecule type" value="Genomic_DNA"/>
</dbReference>
<accession>A0A4D7KA09</accession>
<evidence type="ECO:0000256" key="2">
    <source>
        <dbReference type="ARBA" id="ARBA00004761"/>
    </source>
</evidence>
<comment type="similarity">
    <text evidence="5">Belongs to the gluconokinase GntK/GntV family.</text>
</comment>
<reference evidence="20 21" key="1">
    <citation type="submission" date="2018-04" db="EMBL/GenBank/DDBJ databases">
        <title>Complete genome uncultured novel isolate.</title>
        <authorList>
            <person name="Merlino G."/>
        </authorList>
    </citation>
    <scope>NUCLEOTIDE SEQUENCE [LARGE SCALE GENOMIC DNA]</scope>
    <source>
        <strain evidence="21">R1DC9</strain>
    </source>
</reference>
<dbReference type="GO" id="GO:0004616">
    <property type="term" value="F:phosphogluconate dehydrogenase (decarboxylating) activity"/>
    <property type="evidence" value="ECO:0007669"/>
    <property type="project" value="UniProtKB-EC"/>
</dbReference>
<dbReference type="EC" id="1.1.1.44" evidence="18"/>
<dbReference type="InterPro" id="IPR031322">
    <property type="entry name" value="Shikimate/glucono_kinase"/>
</dbReference>
<dbReference type="InterPro" id="IPR006183">
    <property type="entry name" value="Pgluconate_DH"/>
</dbReference>
<dbReference type="InterPro" id="IPR027417">
    <property type="entry name" value="P-loop_NTPase"/>
</dbReference>
<evidence type="ECO:0000256" key="4">
    <source>
        <dbReference type="ARBA" id="ARBA00008419"/>
    </source>
</evidence>
<comment type="pathway">
    <text evidence="2">Carbohydrate acid metabolism.</text>
</comment>
<dbReference type="CDD" id="cd02021">
    <property type="entry name" value="GntK"/>
    <property type="match status" value="1"/>
</dbReference>
<dbReference type="Pfam" id="PF03446">
    <property type="entry name" value="NAD_binding_2"/>
    <property type="match status" value="1"/>
</dbReference>
<dbReference type="SMART" id="SM01350">
    <property type="entry name" value="6PGD"/>
    <property type="match status" value="1"/>
</dbReference>
<gene>
    <name evidence="20" type="ORF">DCC35_16220</name>
</gene>
<dbReference type="UniPathway" id="UPA00115">
    <property type="reaction ID" value="UER00410"/>
</dbReference>
<evidence type="ECO:0000256" key="17">
    <source>
        <dbReference type="ARBA" id="ARBA00048640"/>
    </source>
</evidence>
<feature type="domain" description="6-phosphogluconate dehydrogenase C-terminal" evidence="19">
    <location>
        <begin position="350"/>
        <end position="629"/>
    </location>
</feature>
<dbReference type="InterPro" id="IPR036291">
    <property type="entry name" value="NAD(P)-bd_dom_sf"/>
</dbReference>
<dbReference type="GO" id="GO:0005524">
    <property type="term" value="F:ATP binding"/>
    <property type="evidence" value="ECO:0007669"/>
    <property type="project" value="UniProtKB-KW"/>
</dbReference>
<evidence type="ECO:0000256" key="11">
    <source>
        <dbReference type="ARBA" id="ARBA00022840"/>
    </source>
</evidence>
<dbReference type="InterPro" id="IPR006113">
    <property type="entry name" value="6PGDH_Gnd/GntZ"/>
</dbReference>
<comment type="catalytic activity">
    <reaction evidence="17 18">
        <text>6-phospho-D-gluconate + NADP(+) = D-ribulose 5-phosphate + CO2 + NADPH</text>
        <dbReference type="Rhea" id="RHEA:10116"/>
        <dbReference type="ChEBI" id="CHEBI:16526"/>
        <dbReference type="ChEBI" id="CHEBI:57783"/>
        <dbReference type="ChEBI" id="CHEBI:58121"/>
        <dbReference type="ChEBI" id="CHEBI:58349"/>
        <dbReference type="ChEBI" id="CHEBI:58759"/>
        <dbReference type="EC" id="1.1.1.44"/>
    </reaction>
</comment>
<keyword evidence="13 18" id="KW-0560">Oxidoreductase</keyword>
<dbReference type="InterPro" id="IPR013328">
    <property type="entry name" value="6PGD_dom2"/>
</dbReference>
<keyword evidence="10" id="KW-0418">Kinase</keyword>
<dbReference type="Gene3D" id="1.20.5.320">
    <property type="entry name" value="6-Phosphogluconate Dehydrogenase, domain 3"/>
    <property type="match status" value="1"/>
</dbReference>
<dbReference type="NCBIfam" id="NF006765">
    <property type="entry name" value="PRK09287.1"/>
    <property type="match status" value="1"/>
</dbReference>
<keyword evidence="14 18" id="KW-0311">Gluconate utilization</keyword>
<comment type="similarity">
    <text evidence="4 18">Belongs to the 6-phosphogluconate dehydrogenase family.</text>
</comment>
<dbReference type="InterPro" id="IPR008927">
    <property type="entry name" value="6-PGluconate_DH-like_C_sf"/>
</dbReference>
<dbReference type="Proteomes" id="UP000298616">
    <property type="component" value="Chromosome"/>
</dbReference>
<evidence type="ECO:0000256" key="3">
    <source>
        <dbReference type="ARBA" id="ARBA00004874"/>
    </source>
</evidence>
<keyword evidence="12 18" id="KW-0521">NADP</keyword>
<protein>
    <recommendedName>
        <fullName evidence="7 18">6-phosphogluconate dehydrogenase, decarboxylating</fullName>
        <ecNumber evidence="18">1.1.1.44</ecNumber>
    </recommendedName>
</protein>
<dbReference type="InterPro" id="IPR006115">
    <property type="entry name" value="6PGDH_NADP-bd"/>
</dbReference>
<dbReference type="Gene3D" id="1.10.1040.10">
    <property type="entry name" value="N-(1-d-carboxylethyl)-l-norvaline Dehydrogenase, domain 2"/>
    <property type="match status" value="1"/>
</dbReference>
<comment type="function">
    <text evidence="1">Catalyzes the oxidative decarboxylation of 6-phosphogluconate to ribulose 5-phosphate and CO(2), with concomitant reduction of NADP to NADPH.</text>
</comment>
<keyword evidence="9" id="KW-0547">Nucleotide-binding</keyword>
<dbReference type="Gene3D" id="3.40.50.300">
    <property type="entry name" value="P-loop containing nucleotide triphosphate hydrolases"/>
    <property type="match status" value="1"/>
</dbReference>
<keyword evidence="15 18" id="KW-0570">Pentose shunt</keyword>
<dbReference type="Pfam" id="PF01202">
    <property type="entry name" value="SKI"/>
    <property type="match status" value="1"/>
</dbReference>
<dbReference type="RefSeq" id="WP_137091773.1">
    <property type="nucleotide sequence ID" value="NZ_CP028923.1"/>
</dbReference>
<evidence type="ECO:0000256" key="9">
    <source>
        <dbReference type="ARBA" id="ARBA00022741"/>
    </source>
</evidence>
<evidence type="ECO:0000259" key="19">
    <source>
        <dbReference type="SMART" id="SM01350"/>
    </source>
</evidence>
<dbReference type="AlphaFoldDB" id="A0A4D7KA09"/>
<dbReference type="SUPFAM" id="SSF51735">
    <property type="entry name" value="NAD(P)-binding Rossmann-fold domains"/>
    <property type="match status" value="1"/>
</dbReference>
<dbReference type="Gene3D" id="3.40.50.720">
    <property type="entry name" value="NAD(P)-binding Rossmann-like Domain"/>
    <property type="match status" value="1"/>
</dbReference>
<name>A0A4D7KA09_9BACT</name>
<dbReference type="InterPro" id="IPR006184">
    <property type="entry name" value="6PGdom_BS"/>
</dbReference>
<organism evidence="20 21">
    <name type="scientific">Mangrovivirga cuniculi</name>
    <dbReference type="NCBI Taxonomy" id="2715131"/>
    <lineage>
        <taxon>Bacteria</taxon>
        <taxon>Pseudomonadati</taxon>
        <taxon>Bacteroidota</taxon>
        <taxon>Cytophagia</taxon>
        <taxon>Cytophagales</taxon>
        <taxon>Mangrovivirgaceae</taxon>
        <taxon>Mangrovivirga</taxon>
    </lineage>
</organism>